<accession>A0ABN9WFZ6</accession>
<organism evidence="6 7">
    <name type="scientific">Prorocentrum cordatum</name>
    <dbReference type="NCBI Taxonomy" id="2364126"/>
    <lineage>
        <taxon>Eukaryota</taxon>
        <taxon>Sar</taxon>
        <taxon>Alveolata</taxon>
        <taxon>Dinophyceae</taxon>
        <taxon>Prorocentrales</taxon>
        <taxon>Prorocentraceae</taxon>
        <taxon>Prorocentrum</taxon>
    </lineage>
</organism>
<keyword evidence="3 5" id="KW-1133">Transmembrane helix</keyword>
<feature type="transmembrane region" description="Helical" evidence="5">
    <location>
        <begin position="171"/>
        <end position="192"/>
    </location>
</feature>
<proteinExistence type="predicted"/>
<reference evidence="6" key="1">
    <citation type="submission" date="2023-10" db="EMBL/GenBank/DDBJ databases">
        <authorList>
            <person name="Chen Y."/>
            <person name="Shah S."/>
            <person name="Dougan E. K."/>
            <person name="Thang M."/>
            <person name="Chan C."/>
        </authorList>
    </citation>
    <scope>NUCLEOTIDE SEQUENCE [LARGE SCALE GENOMIC DNA]</scope>
</reference>
<evidence type="ECO:0000256" key="1">
    <source>
        <dbReference type="ARBA" id="ARBA00004141"/>
    </source>
</evidence>
<feature type="transmembrane region" description="Helical" evidence="5">
    <location>
        <begin position="369"/>
        <end position="392"/>
    </location>
</feature>
<protein>
    <submittedName>
        <fullName evidence="6">Uncharacterized protein</fullName>
    </submittedName>
</protein>
<evidence type="ECO:0000313" key="7">
    <source>
        <dbReference type="Proteomes" id="UP001189429"/>
    </source>
</evidence>
<feature type="transmembrane region" description="Helical" evidence="5">
    <location>
        <begin position="404"/>
        <end position="425"/>
    </location>
</feature>
<dbReference type="Proteomes" id="UP001189429">
    <property type="component" value="Unassembled WGS sequence"/>
</dbReference>
<feature type="transmembrane region" description="Helical" evidence="5">
    <location>
        <begin position="297"/>
        <end position="320"/>
    </location>
</feature>
<feature type="transmembrane region" description="Helical" evidence="5">
    <location>
        <begin position="204"/>
        <end position="222"/>
    </location>
</feature>
<dbReference type="EMBL" id="CAUYUJ010018656">
    <property type="protein sequence ID" value="CAK0885341.1"/>
    <property type="molecule type" value="Genomic_DNA"/>
</dbReference>
<name>A0ABN9WFZ6_9DINO</name>
<feature type="transmembrane region" description="Helical" evidence="5">
    <location>
        <begin position="431"/>
        <end position="449"/>
    </location>
</feature>
<evidence type="ECO:0000256" key="2">
    <source>
        <dbReference type="ARBA" id="ARBA00022692"/>
    </source>
</evidence>
<sequence length="483" mass="51811">MDAAGSDSCPRGRQYVLDPRRWLVLRGGGSFSVCNLNQCYCNMTFSSLQQDTMQAYFGTAMDKATTDMLMNWGPVFGTLCFPAAVHVSSRPGGLRKAIWSGILLTFFGAAVRLFPILMRELSGNKGAAQCTWAFACYHVGQILVAAAGPFNMGAVTLLSVVWFAESERTTATAIAQVSNGMGGTLVYLNPLWLVTSRASIPNMFYFSLGLAIIPLLSALLFLPSRPQHFPSAAAMATAIAPRAEAQREREGGQCHRLFANRSFIVLIMAAGFFEGITIGWTSLLQTMLGPLGIHETVVGWMGFANGLASNVAGIAAASAIDTCFRRRLKAGIVIGAFGNLTCVALFMVSLPCCGVRAPRSIVPHADWTLAAALTFAGVFQGIFEPLCYELAAELLYPTKESTSAGLLVLVLNIFAGCMMSANTVLDATNMNYIMTLSVLIVFLAILFGVQEEFRRPQNFASDAADGVQPHSAAEPTAWLCPRA</sequence>
<keyword evidence="7" id="KW-1185">Reference proteome</keyword>
<dbReference type="PANTHER" id="PTHR10924">
    <property type="entry name" value="MAJOR FACILITATOR SUPERFAMILY PROTEIN-RELATED"/>
    <property type="match status" value="1"/>
</dbReference>
<comment type="caution">
    <text evidence="6">The sequence shown here is derived from an EMBL/GenBank/DDBJ whole genome shotgun (WGS) entry which is preliminary data.</text>
</comment>
<dbReference type="InterPro" id="IPR049680">
    <property type="entry name" value="FLVCR1-2_SLC49-like"/>
</dbReference>
<feature type="transmembrane region" description="Helical" evidence="5">
    <location>
        <begin position="138"/>
        <end position="164"/>
    </location>
</feature>
<comment type="subcellular location">
    <subcellularLocation>
        <location evidence="1">Membrane</location>
        <topology evidence="1">Multi-pass membrane protein</topology>
    </subcellularLocation>
</comment>
<keyword evidence="2 5" id="KW-0812">Transmembrane</keyword>
<feature type="transmembrane region" description="Helical" evidence="5">
    <location>
        <begin position="97"/>
        <end position="118"/>
    </location>
</feature>
<feature type="transmembrane region" description="Helical" evidence="5">
    <location>
        <begin position="332"/>
        <end position="357"/>
    </location>
</feature>
<evidence type="ECO:0000256" key="4">
    <source>
        <dbReference type="ARBA" id="ARBA00023136"/>
    </source>
</evidence>
<feature type="transmembrane region" description="Helical" evidence="5">
    <location>
        <begin position="263"/>
        <end position="285"/>
    </location>
</feature>
<evidence type="ECO:0000256" key="3">
    <source>
        <dbReference type="ARBA" id="ARBA00022989"/>
    </source>
</evidence>
<gene>
    <name evidence="6" type="ORF">PCOR1329_LOCUS66973</name>
</gene>
<evidence type="ECO:0000313" key="6">
    <source>
        <dbReference type="EMBL" id="CAK0885341.1"/>
    </source>
</evidence>
<dbReference type="SUPFAM" id="SSF103473">
    <property type="entry name" value="MFS general substrate transporter"/>
    <property type="match status" value="1"/>
</dbReference>
<keyword evidence="4 5" id="KW-0472">Membrane</keyword>
<dbReference type="Gene3D" id="1.20.1250.20">
    <property type="entry name" value="MFS general substrate transporter like domains"/>
    <property type="match status" value="1"/>
</dbReference>
<evidence type="ECO:0000256" key="5">
    <source>
        <dbReference type="SAM" id="Phobius"/>
    </source>
</evidence>
<dbReference type="PANTHER" id="PTHR10924:SF6">
    <property type="entry name" value="SOLUTE CARRIER FAMILY 49 MEMBER A3"/>
    <property type="match status" value="1"/>
</dbReference>
<dbReference type="InterPro" id="IPR036259">
    <property type="entry name" value="MFS_trans_sf"/>
</dbReference>